<sequence length="90" mass="9651">MRLVVLLIIGTLVLSGCSAGSSGYKNNAGDFVATGTCPDNYKISEESDGRLRCTVFKETQPLPLCPPDLNCVVHEDIAVDCPLACVEMFK</sequence>
<organism evidence="1">
    <name type="scientific">marine sediment metagenome</name>
    <dbReference type="NCBI Taxonomy" id="412755"/>
    <lineage>
        <taxon>unclassified sequences</taxon>
        <taxon>metagenomes</taxon>
        <taxon>ecological metagenomes</taxon>
    </lineage>
</organism>
<gene>
    <name evidence="1" type="ORF">LCGC14_1026830</name>
</gene>
<proteinExistence type="predicted"/>
<protein>
    <submittedName>
        <fullName evidence="1">Uncharacterized protein</fullName>
    </submittedName>
</protein>
<dbReference type="AlphaFoldDB" id="A0A0F9QDW4"/>
<dbReference type="EMBL" id="LAZR01004140">
    <property type="protein sequence ID" value="KKN11401.1"/>
    <property type="molecule type" value="Genomic_DNA"/>
</dbReference>
<accession>A0A0F9QDW4</accession>
<evidence type="ECO:0000313" key="1">
    <source>
        <dbReference type="EMBL" id="KKN11401.1"/>
    </source>
</evidence>
<name>A0A0F9QDW4_9ZZZZ</name>
<comment type="caution">
    <text evidence="1">The sequence shown here is derived from an EMBL/GenBank/DDBJ whole genome shotgun (WGS) entry which is preliminary data.</text>
</comment>
<reference evidence="1" key="1">
    <citation type="journal article" date="2015" name="Nature">
        <title>Complex archaea that bridge the gap between prokaryotes and eukaryotes.</title>
        <authorList>
            <person name="Spang A."/>
            <person name="Saw J.H."/>
            <person name="Jorgensen S.L."/>
            <person name="Zaremba-Niedzwiedzka K."/>
            <person name="Martijn J."/>
            <person name="Lind A.E."/>
            <person name="van Eijk R."/>
            <person name="Schleper C."/>
            <person name="Guy L."/>
            <person name="Ettema T.J."/>
        </authorList>
    </citation>
    <scope>NUCLEOTIDE SEQUENCE</scope>
</reference>
<dbReference type="PROSITE" id="PS51257">
    <property type="entry name" value="PROKAR_LIPOPROTEIN"/>
    <property type="match status" value="1"/>
</dbReference>